<accession>A0A2N5VD13</accession>
<evidence type="ECO:0000256" key="1">
    <source>
        <dbReference type="SAM" id="MobiDB-lite"/>
    </source>
</evidence>
<dbReference type="Proteomes" id="UP000235392">
    <property type="component" value="Unassembled WGS sequence"/>
</dbReference>
<name>A0A2N5VD13_9BASI</name>
<dbReference type="AlphaFoldDB" id="A0A2N5VD13"/>
<feature type="region of interest" description="Disordered" evidence="1">
    <location>
        <begin position="1"/>
        <end position="32"/>
    </location>
</feature>
<organism evidence="2 3">
    <name type="scientific">Puccinia coronata f. sp. avenae</name>
    <dbReference type="NCBI Taxonomy" id="200324"/>
    <lineage>
        <taxon>Eukaryota</taxon>
        <taxon>Fungi</taxon>
        <taxon>Dikarya</taxon>
        <taxon>Basidiomycota</taxon>
        <taxon>Pucciniomycotina</taxon>
        <taxon>Pucciniomycetes</taxon>
        <taxon>Pucciniales</taxon>
        <taxon>Pucciniaceae</taxon>
        <taxon>Puccinia</taxon>
    </lineage>
</organism>
<proteinExistence type="predicted"/>
<comment type="caution">
    <text evidence="2">The sequence shown here is derived from an EMBL/GenBank/DDBJ whole genome shotgun (WGS) entry which is preliminary data.</text>
</comment>
<reference evidence="2 3" key="1">
    <citation type="submission" date="2017-11" db="EMBL/GenBank/DDBJ databases">
        <title>De novo assembly and phasing of dikaryotic genomes from two isolates of Puccinia coronata f. sp. avenae, the causal agent of oat crown rust.</title>
        <authorList>
            <person name="Miller M.E."/>
            <person name="Zhang Y."/>
            <person name="Omidvar V."/>
            <person name="Sperschneider J."/>
            <person name="Schwessinger B."/>
            <person name="Raley C."/>
            <person name="Palmer J.M."/>
            <person name="Garnica D."/>
            <person name="Upadhyaya N."/>
            <person name="Rathjen J."/>
            <person name="Taylor J.M."/>
            <person name="Park R.F."/>
            <person name="Dodds P.N."/>
            <person name="Hirsch C.D."/>
            <person name="Kianian S.F."/>
            <person name="Figueroa M."/>
        </authorList>
    </citation>
    <scope>NUCLEOTIDE SEQUENCE [LARGE SCALE GENOMIC DNA]</scope>
    <source>
        <strain evidence="2">12SD80</strain>
    </source>
</reference>
<gene>
    <name evidence="2" type="ORF">PCASD_04919</name>
</gene>
<sequence length="64" mass="7147">MASGTRFRVPPLGGGYLETGAGLHHGQKQEATSDNRIPNFFYLHLHQSNQDSRINPKETKLHSC</sequence>
<dbReference type="EMBL" id="PGCI01000027">
    <property type="protein sequence ID" value="PLW47898.1"/>
    <property type="molecule type" value="Genomic_DNA"/>
</dbReference>
<protein>
    <submittedName>
        <fullName evidence="2">Uncharacterized protein</fullName>
    </submittedName>
</protein>
<evidence type="ECO:0000313" key="2">
    <source>
        <dbReference type="EMBL" id="PLW47898.1"/>
    </source>
</evidence>
<evidence type="ECO:0000313" key="3">
    <source>
        <dbReference type="Proteomes" id="UP000235392"/>
    </source>
</evidence>